<keyword evidence="4" id="KW-1185">Reference proteome</keyword>
<evidence type="ECO:0000259" key="2">
    <source>
        <dbReference type="PROSITE" id="PS51823"/>
    </source>
</evidence>
<evidence type="ECO:0000256" key="1">
    <source>
        <dbReference type="SAM" id="MobiDB-lite"/>
    </source>
</evidence>
<feature type="domain" description="Clu" evidence="2">
    <location>
        <begin position="128"/>
        <end position="376"/>
    </location>
</feature>
<protein>
    <recommendedName>
        <fullName evidence="2">Clu domain-containing protein</fullName>
    </recommendedName>
</protein>
<feature type="region of interest" description="Disordered" evidence="1">
    <location>
        <begin position="87"/>
        <end position="125"/>
    </location>
</feature>
<dbReference type="InterPro" id="IPR011990">
    <property type="entry name" value="TPR-like_helical_dom_sf"/>
</dbReference>
<name>A0AAW0ELL3_9TRYP</name>
<proteinExistence type="predicted"/>
<dbReference type="EMBL" id="JAECZO010000045">
    <property type="protein sequence ID" value="KAK7194993.1"/>
    <property type="molecule type" value="Genomic_DNA"/>
</dbReference>
<sequence>MASAGAASAAAAPGPLSASEFAPHKTQRPEQPRTLPPLHSTSVTARMPVDAGRGLATWIHSRHRVQRTSSTASATAGAAAALPLLNETASQTPVDDAAARVRRGSSPSTAAREHGHGARPAPPLLRDPVLTAGFATAHLPFLAASDGRVDRGWRDWNTEFQWLWAEQLHGELWGYASSDNMRNFLDEFEGFGKELVEVLGREGRLPVATRLASSTAMCARYGNVLVHTWPDGKHGMWMQRSFRALLECGVPHLSLPLMATFRYFGDVVTVAVVVAFDRTAPPTYSGSGRPDMVVHMPLQELLDMAQDALNISRADEAAAAAPAAAAAVGTGDGAAAKPPLLPSQRKVRGVEVREGVDARLYVVNCLGLLPPLISTAGRALTLRRWVHLIQHGPATPASGGGAGLDVYRRDAAAAVPLLSAALQAPVEKRNSRLVQLLHESGLNVALLGLIAQLALTAAAREDLDDTAELVLRLIAVEMLARAVRRSLFRSMEREGGARTLPAANALLQRTAGSLLRTSQSRFSECLLPLVRAMFWLDEALDTGAVEQLLKRALRSEVVQVTRRLCELCGLRVVRGNVAEILCQPSHHNFSSFYTAEHQALLATLAQDESEYPPAFTTAFLLPLRIRWHCRSGRLAEAWREATRLVEQRGRALSQRFLNADAWTTAALIAAHTGRREDSDTLITRATRVLFDVPAFLIRSAAPQVRVPAHLYFLRGQIHAKLAHGFICVQQRRFEAAEERFSEALRLPDVLEAERQPHLAHLRQQAVVGLFSIAVHADEAKVRQIDAQWSAELRSTGPSVQGARISELFGSLFFDRDMFPSAVARLWECLEATEQLLGPTAFRVGEVLNRLAYVYYRWDARQYGLFCSCILHRAEAIMVERSGLYSPLHLSIVENIVSLLILRGMFVAASRRLHLLRTLPPRYTGRVSREHPALVRISEISAHLREEFSPIAIVIIQRYWREYRSRALLHDVYDTNAREIQRLGRAFLVRRSLQHLCYGCIAADDVALTAQRYALRTFSRPLICAAALFSKEHRHWNSEAQHPRLFTVWWDQVEQQVQRDERQRLVTEFEAAARECLHGMRNGSLCGVPVPGCSTSVVMRNIVFTQIPVGHRMSALQLRLIQHQCCNFQCPMTVPLATLVEYADCAYYVEALIPLHHHPRVVFSLDGHSAGPGAEATRSVVHYLLRQYRHSGYTAFRTENCQGLEMVAGADGLLYLTNMLGLVSTLVHQQAPLDVASVELPRNVFSLAWEQSNAGRLKDAVDLLERALIARVADEHGLSSTYLLAYLASARFATGDDLDGATRLFQRCSAQLADGVPTFPAALILYAEGRAWLSRGSTKAAMDPLRRSLMMFADRIRLHAYHGAFCVFEVARWVLRANVMWEAKVDAAVLRCVAHAVEYGEPTLTLFTTCGRFILHTQKVGDAVMSHRLMHLRDTRVRELPPAELDRQLRVLLNRSDNLQRRGGNESHTDCVFALQTAIHMAEAAPVELRMLGVLLCSYGLLLTKMNRLKDARRALSRADAVLSKTVAPTSPEAMTWRKNNRTLQHRRRENAIAVIRRAVRLWKERRRVEQEMRAENPTAYRAVLAVRFQRRFKSLVVSEATARVHVADAQADECYQLWRRKGRMRNDAMLKQTYGTRIQILLDKLETATAAVAELALATKAVMLDTAWAMRQSILGASLAAAHRIERRGIIGAWRASHISVKLWHLEHVADVVRVEFLSAFHVFMLRCAAAEERAWRRVVVRNQRRSKRELGKAISRALRRKPKSATVLDLRGVLLGEARRREDVLATEEEEFRTLMDVFTFGPEVEEDDLVDTEDSL</sequence>
<feature type="compositionally biased region" description="Low complexity" evidence="1">
    <location>
        <begin position="1"/>
        <end position="19"/>
    </location>
</feature>
<feature type="region of interest" description="Disordered" evidence="1">
    <location>
        <begin position="1"/>
        <end position="46"/>
    </location>
</feature>
<evidence type="ECO:0000313" key="3">
    <source>
        <dbReference type="EMBL" id="KAK7194993.1"/>
    </source>
</evidence>
<dbReference type="PROSITE" id="PS51823">
    <property type="entry name" value="CLU"/>
    <property type="match status" value="1"/>
</dbReference>
<comment type="caution">
    <text evidence="3">The sequence shown here is derived from an EMBL/GenBank/DDBJ whole genome shotgun (WGS) entry which is preliminary data.</text>
</comment>
<reference evidence="3 4" key="1">
    <citation type="journal article" date="2021" name="MBio">
        <title>A New Model Trypanosomatid, Novymonas esmeraldas: Genomic Perception of Its 'Candidatus Pandoraea novymonadis' Endosymbiont.</title>
        <authorList>
            <person name="Zakharova A."/>
            <person name="Saura A."/>
            <person name="Butenko A."/>
            <person name="Podesvova L."/>
            <person name="Warmusova S."/>
            <person name="Kostygov A.Y."/>
            <person name="Nenarokova A."/>
            <person name="Lukes J."/>
            <person name="Opperdoes F.R."/>
            <person name="Yurchenko V."/>
        </authorList>
    </citation>
    <scope>NUCLEOTIDE SEQUENCE [LARGE SCALE GENOMIC DNA]</scope>
    <source>
        <strain evidence="3 4">E262AT.01</strain>
    </source>
</reference>
<evidence type="ECO:0000313" key="4">
    <source>
        <dbReference type="Proteomes" id="UP001430356"/>
    </source>
</evidence>
<dbReference type="InterPro" id="IPR025697">
    <property type="entry name" value="CLU_dom"/>
</dbReference>
<dbReference type="SUPFAM" id="SSF48452">
    <property type="entry name" value="TPR-like"/>
    <property type="match status" value="1"/>
</dbReference>
<accession>A0AAW0ELL3</accession>
<gene>
    <name evidence="3" type="ORF">NESM_000421900</name>
</gene>
<organism evidence="3 4">
    <name type="scientific">Novymonas esmeraldas</name>
    <dbReference type="NCBI Taxonomy" id="1808958"/>
    <lineage>
        <taxon>Eukaryota</taxon>
        <taxon>Discoba</taxon>
        <taxon>Euglenozoa</taxon>
        <taxon>Kinetoplastea</taxon>
        <taxon>Metakinetoplastina</taxon>
        <taxon>Trypanosomatida</taxon>
        <taxon>Trypanosomatidae</taxon>
        <taxon>Novymonas</taxon>
    </lineage>
</organism>
<dbReference type="Proteomes" id="UP001430356">
    <property type="component" value="Unassembled WGS sequence"/>
</dbReference>